<evidence type="ECO:0000313" key="2">
    <source>
        <dbReference type="Proteomes" id="UP000298460"/>
    </source>
</evidence>
<accession>A0A4Z0QZH9</accession>
<comment type="caution">
    <text evidence="1">The sequence shown here is derived from an EMBL/GenBank/DDBJ whole genome shotgun (WGS) entry which is preliminary data.</text>
</comment>
<proteinExistence type="predicted"/>
<dbReference type="RefSeq" id="WP_135550807.1">
    <property type="nucleotide sequence ID" value="NZ_SPQQ01000010.1"/>
</dbReference>
<dbReference type="Pfam" id="PF09693">
    <property type="entry name" value="Phage_XkdX"/>
    <property type="match status" value="1"/>
</dbReference>
<name>A0A4Z0QZH9_9FIRM</name>
<dbReference type="OrthoDB" id="1779343at2"/>
<reference evidence="1 2" key="1">
    <citation type="submission" date="2019-03" db="EMBL/GenBank/DDBJ databases">
        <title>Draft Genome Sequence of Desulfosporosinus fructosivorans Strain 63.6F, Isolated from Marine Sediment in the Baltic Sea.</title>
        <authorList>
            <person name="Hausmann B."/>
            <person name="Vandieken V."/>
            <person name="Pjevac P."/>
            <person name="Schreck K."/>
            <person name="Herbold C.W."/>
            <person name="Loy A."/>
        </authorList>
    </citation>
    <scope>NUCLEOTIDE SEQUENCE [LARGE SCALE GENOMIC DNA]</scope>
    <source>
        <strain evidence="1 2">63.6F</strain>
    </source>
</reference>
<evidence type="ECO:0000313" key="1">
    <source>
        <dbReference type="EMBL" id="TGE35864.1"/>
    </source>
</evidence>
<gene>
    <name evidence="1" type="ORF">E4K67_22360</name>
</gene>
<sequence length="51" mass="6021">MVWFDRIKKFYDTFNRAGERLWSKEMVADGVVAVKVTPEQYFEITGEVYVA</sequence>
<keyword evidence="2" id="KW-1185">Reference proteome</keyword>
<protein>
    <submittedName>
        <fullName evidence="1">XkdX family protein</fullName>
    </submittedName>
</protein>
<dbReference type="EMBL" id="SPQQ01000010">
    <property type="protein sequence ID" value="TGE35864.1"/>
    <property type="molecule type" value="Genomic_DNA"/>
</dbReference>
<organism evidence="1 2">
    <name type="scientific">Desulfosporosinus fructosivorans</name>
    <dbReference type="NCBI Taxonomy" id="2018669"/>
    <lineage>
        <taxon>Bacteria</taxon>
        <taxon>Bacillati</taxon>
        <taxon>Bacillota</taxon>
        <taxon>Clostridia</taxon>
        <taxon>Eubacteriales</taxon>
        <taxon>Desulfitobacteriaceae</taxon>
        <taxon>Desulfosporosinus</taxon>
    </lineage>
</organism>
<dbReference type="AlphaFoldDB" id="A0A4Z0QZH9"/>
<dbReference type="Proteomes" id="UP000298460">
    <property type="component" value="Unassembled WGS sequence"/>
</dbReference>
<dbReference type="InterPro" id="IPR010022">
    <property type="entry name" value="XkdX"/>
</dbReference>